<dbReference type="Pfam" id="PF13380">
    <property type="entry name" value="CoA_binding_2"/>
    <property type="match status" value="1"/>
</dbReference>
<feature type="non-terminal residue" evidence="5">
    <location>
        <position position="201"/>
    </location>
</feature>
<evidence type="ECO:0000256" key="1">
    <source>
        <dbReference type="ARBA" id="ARBA00022598"/>
    </source>
</evidence>
<dbReference type="InterPro" id="IPR016102">
    <property type="entry name" value="Succinyl-CoA_synth-like"/>
</dbReference>
<dbReference type="InterPro" id="IPR051538">
    <property type="entry name" value="Acyl-CoA_Synth/Transferase"/>
</dbReference>
<evidence type="ECO:0000256" key="2">
    <source>
        <dbReference type="ARBA" id="ARBA00022741"/>
    </source>
</evidence>
<proteinExistence type="predicted"/>
<dbReference type="PANTHER" id="PTHR43334:SF1">
    <property type="entry name" value="3-HYDROXYPROPIONATE--COA LIGASE [ADP-FORMING]"/>
    <property type="match status" value="1"/>
</dbReference>
<gene>
    <name evidence="5" type="ORF">S01H1_31899</name>
</gene>
<dbReference type="SMART" id="SM00881">
    <property type="entry name" value="CoA_binding"/>
    <property type="match status" value="1"/>
</dbReference>
<protein>
    <recommendedName>
        <fullName evidence="4">CoA-binding domain-containing protein</fullName>
    </recommendedName>
</protein>
<evidence type="ECO:0000256" key="3">
    <source>
        <dbReference type="ARBA" id="ARBA00022840"/>
    </source>
</evidence>
<sequence length="201" mass="21663">MKDLNEKLERAFNPRTVAVVGDKRAMGYLWLNALKAFVGKVYSVQINKDEIPGIEALGVPNYMSLLDIPDEVDYVVCAVGRAISPRIVADCVRKGATAVTLFTSGFAETEEEEGVRLQRELGDMARKAGLLLIGPNCMGIYNPGLGLRQSAEQPWGEAGNVGFISQSGTHCINFSFLGHVHGIKCSKAVSYGNAEVLDAAD</sequence>
<keyword evidence="3" id="KW-0067">ATP-binding</keyword>
<feature type="domain" description="CoA-binding" evidence="4">
    <location>
        <begin position="11"/>
        <end position="106"/>
    </location>
</feature>
<dbReference type="Gene3D" id="3.40.50.261">
    <property type="entry name" value="Succinyl-CoA synthetase domains"/>
    <property type="match status" value="1"/>
</dbReference>
<keyword evidence="1" id="KW-0436">Ligase</keyword>
<dbReference type="AlphaFoldDB" id="X0TL45"/>
<dbReference type="InterPro" id="IPR036291">
    <property type="entry name" value="NAD(P)-bd_dom_sf"/>
</dbReference>
<dbReference type="PANTHER" id="PTHR43334">
    <property type="entry name" value="ACETATE--COA LIGASE [ADP-FORMING]"/>
    <property type="match status" value="1"/>
</dbReference>
<evidence type="ECO:0000259" key="4">
    <source>
        <dbReference type="SMART" id="SM00881"/>
    </source>
</evidence>
<dbReference type="SUPFAM" id="SSF51735">
    <property type="entry name" value="NAD(P)-binding Rossmann-fold domains"/>
    <property type="match status" value="1"/>
</dbReference>
<dbReference type="InterPro" id="IPR003781">
    <property type="entry name" value="CoA-bd"/>
</dbReference>
<dbReference type="GO" id="GO:0016874">
    <property type="term" value="F:ligase activity"/>
    <property type="evidence" value="ECO:0007669"/>
    <property type="project" value="UniProtKB-KW"/>
</dbReference>
<organism evidence="5">
    <name type="scientific">marine sediment metagenome</name>
    <dbReference type="NCBI Taxonomy" id="412755"/>
    <lineage>
        <taxon>unclassified sequences</taxon>
        <taxon>metagenomes</taxon>
        <taxon>ecological metagenomes</taxon>
    </lineage>
</organism>
<dbReference type="EMBL" id="BARS01019716">
    <property type="protein sequence ID" value="GAF93944.1"/>
    <property type="molecule type" value="Genomic_DNA"/>
</dbReference>
<comment type="caution">
    <text evidence="5">The sequence shown here is derived from an EMBL/GenBank/DDBJ whole genome shotgun (WGS) entry which is preliminary data.</text>
</comment>
<accession>X0TL45</accession>
<keyword evidence="2" id="KW-0547">Nucleotide-binding</keyword>
<evidence type="ECO:0000313" key="5">
    <source>
        <dbReference type="EMBL" id="GAF93944.1"/>
    </source>
</evidence>
<dbReference type="Gene3D" id="3.40.50.720">
    <property type="entry name" value="NAD(P)-binding Rossmann-like Domain"/>
    <property type="match status" value="1"/>
</dbReference>
<dbReference type="SUPFAM" id="SSF52210">
    <property type="entry name" value="Succinyl-CoA synthetase domains"/>
    <property type="match status" value="1"/>
</dbReference>
<reference evidence="5" key="1">
    <citation type="journal article" date="2014" name="Front. Microbiol.">
        <title>High frequency of phylogenetically diverse reductive dehalogenase-homologous genes in deep subseafloor sedimentary metagenomes.</title>
        <authorList>
            <person name="Kawai M."/>
            <person name="Futagami T."/>
            <person name="Toyoda A."/>
            <person name="Takaki Y."/>
            <person name="Nishi S."/>
            <person name="Hori S."/>
            <person name="Arai W."/>
            <person name="Tsubouchi T."/>
            <person name="Morono Y."/>
            <person name="Uchiyama I."/>
            <person name="Ito T."/>
            <person name="Fujiyama A."/>
            <person name="Inagaki F."/>
            <person name="Takami H."/>
        </authorList>
    </citation>
    <scope>NUCLEOTIDE SEQUENCE</scope>
    <source>
        <strain evidence="5">Expedition CK06-06</strain>
    </source>
</reference>
<dbReference type="GO" id="GO:0005524">
    <property type="term" value="F:ATP binding"/>
    <property type="evidence" value="ECO:0007669"/>
    <property type="project" value="UniProtKB-KW"/>
</dbReference>
<name>X0TL45_9ZZZZ</name>